<name>A0A0D6ETJ5_9PROT</name>
<dbReference type="PANTHER" id="PTHR43787:SF11">
    <property type="entry name" value="UPF0026 PROTEIN SLR1464"/>
    <property type="match status" value="1"/>
</dbReference>
<keyword evidence="5" id="KW-0408">Iron</keyword>
<dbReference type="SUPFAM" id="SSF102114">
    <property type="entry name" value="Radical SAM enzymes"/>
    <property type="match status" value="1"/>
</dbReference>
<keyword evidence="3" id="KW-0949">S-adenosyl-L-methionine</keyword>
<dbReference type="Pfam" id="PF04055">
    <property type="entry name" value="Radical_SAM"/>
    <property type="match status" value="1"/>
</dbReference>
<feature type="domain" description="Radical SAM core" evidence="7">
    <location>
        <begin position="41"/>
        <end position="215"/>
    </location>
</feature>
<keyword evidence="9" id="KW-1185">Reference proteome</keyword>
<reference evidence="9" key="1">
    <citation type="submission" date="2014-12" db="EMBL/GenBank/DDBJ databases">
        <authorList>
            <person name="Salcher M.M."/>
        </authorList>
    </citation>
    <scope>NUCLEOTIDE SEQUENCE [LARGE SCALE GENOMIC DNA]</scope>
    <source>
        <strain evidence="9">MMS-10A-171</strain>
    </source>
</reference>
<dbReference type="STRING" id="1581557.BN1208_0035"/>
<accession>A0A0D6ETJ5</accession>
<dbReference type="GO" id="GO:0051539">
    <property type="term" value="F:4 iron, 4 sulfur cluster binding"/>
    <property type="evidence" value="ECO:0007669"/>
    <property type="project" value="UniProtKB-KW"/>
</dbReference>
<sequence length="283" mass="32112">MDVSKQYLSIHDHSRELSGLKYIYSVISRRAGGLSIGVNLNVNNACNWQCIYCEIPNLTRGSPPPIELDVLEDELRFFLHEIIHGDYMEKNVAIEDRHLKDIAFSGNGEPTSAEEFPQVILIVKKILEEFNLLHKIKIRLITNGSLMHKESVLEGIQVLAKMNGEVWFKVDAALEENTKVINQVNIKPQQAIDRLKRCSEICPTFVQTCIFTIDNKEPNNKEIDAYIKLIDSAKKSIKGVHLYGIARPSMQPEAYRLGRVNINVLENIADQLHNNGIESTVSY</sequence>
<organism evidence="8 9">
    <name type="scientific">Candidatus Methylopumilus planktonicus</name>
    <dbReference type="NCBI Taxonomy" id="1581557"/>
    <lineage>
        <taxon>Bacteria</taxon>
        <taxon>Pseudomonadati</taxon>
        <taxon>Pseudomonadota</taxon>
        <taxon>Betaproteobacteria</taxon>
        <taxon>Nitrosomonadales</taxon>
        <taxon>Methylophilaceae</taxon>
        <taxon>Candidatus Methylopumilus</taxon>
    </lineage>
</organism>
<dbReference type="OrthoDB" id="9800840at2"/>
<dbReference type="EMBL" id="LN827929">
    <property type="protein sequence ID" value="CEZ18931.1"/>
    <property type="molecule type" value="Genomic_DNA"/>
</dbReference>
<evidence type="ECO:0000256" key="1">
    <source>
        <dbReference type="ARBA" id="ARBA00001966"/>
    </source>
</evidence>
<comment type="cofactor">
    <cofactor evidence="1">
        <name>[4Fe-4S] cluster</name>
        <dbReference type="ChEBI" id="CHEBI:49883"/>
    </cofactor>
</comment>
<evidence type="ECO:0000256" key="3">
    <source>
        <dbReference type="ARBA" id="ARBA00022691"/>
    </source>
</evidence>
<dbReference type="AlphaFoldDB" id="A0A0D6ETJ5"/>
<evidence type="ECO:0000313" key="8">
    <source>
        <dbReference type="EMBL" id="CEZ18931.1"/>
    </source>
</evidence>
<dbReference type="SFLD" id="SFLDS00029">
    <property type="entry name" value="Radical_SAM"/>
    <property type="match status" value="1"/>
</dbReference>
<dbReference type="InterPro" id="IPR013785">
    <property type="entry name" value="Aldolase_TIM"/>
</dbReference>
<dbReference type="GO" id="GO:0046872">
    <property type="term" value="F:metal ion binding"/>
    <property type="evidence" value="ECO:0007669"/>
    <property type="project" value="UniProtKB-KW"/>
</dbReference>
<dbReference type="Proteomes" id="UP000064007">
    <property type="component" value="Chromosome 1"/>
</dbReference>
<dbReference type="PANTHER" id="PTHR43787">
    <property type="entry name" value="FEMO COFACTOR BIOSYNTHESIS PROTEIN NIFB-RELATED"/>
    <property type="match status" value="1"/>
</dbReference>
<evidence type="ECO:0000313" key="9">
    <source>
        <dbReference type="Proteomes" id="UP000064007"/>
    </source>
</evidence>
<dbReference type="Gene3D" id="3.20.20.70">
    <property type="entry name" value="Aldolase class I"/>
    <property type="match status" value="1"/>
</dbReference>
<evidence type="ECO:0000256" key="2">
    <source>
        <dbReference type="ARBA" id="ARBA00022485"/>
    </source>
</evidence>
<evidence type="ECO:0000256" key="5">
    <source>
        <dbReference type="ARBA" id="ARBA00023004"/>
    </source>
</evidence>
<keyword evidence="4" id="KW-0479">Metal-binding</keyword>
<dbReference type="HOGENOM" id="CLU_064707_0_0_4"/>
<dbReference type="GO" id="GO:0003824">
    <property type="term" value="F:catalytic activity"/>
    <property type="evidence" value="ECO:0007669"/>
    <property type="project" value="InterPro"/>
</dbReference>
<proteinExistence type="predicted"/>
<protein>
    <submittedName>
        <fullName evidence="8">Radical SAM domain protein</fullName>
    </submittedName>
</protein>
<gene>
    <name evidence="8" type="ORF">BN1208_0035</name>
</gene>
<evidence type="ECO:0000259" key="7">
    <source>
        <dbReference type="Pfam" id="PF04055"/>
    </source>
</evidence>
<dbReference type="RefSeq" id="WP_046486606.1">
    <property type="nucleotide sequence ID" value="NZ_LN827929.1"/>
</dbReference>
<keyword evidence="6" id="KW-0411">Iron-sulfur</keyword>
<dbReference type="InterPro" id="IPR007197">
    <property type="entry name" value="rSAM"/>
</dbReference>
<dbReference type="CDD" id="cd01335">
    <property type="entry name" value="Radical_SAM"/>
    <property type="match status" value="1"/>
</dbReference>
<evidence type="ECO:0000256" key="4">
    <source>
        <dbReference type="ARBA" id="ARBA00022723"/>
    </source>
</evidence>
<evidence type="ECO:0000256" key="6">
    <source>
        <dbReference type="ARBA" id="ARBA00023014"/>
    </source>
</evidence>
<keyword evidence="2" id="KW-0004">4Fe-4S</keyword>
<dbReference type="InterPro" id="IPR058240">
    <property type="entry name" value="rSAM_sf"/>
</dbReference>
<dbReference type="KEGG" id="mbat:BN1208_0035"/>